<keyword evidence="2" id="KW-1185">Reference proteome</keyword>
<reference evidence="3" key="1">
    <citation type="submission" date="2016-06" db="UniProtKB">
        <authorList>
            <consortium name="WormBaseParasite"/>
        </authorList>
    </citation>
    <scope>IDENTIFICATION</scope>
</reference>
<proteinExistence type="predicted"/>
<gene>
    <name evidence="1" type="ORF">TCNE_LOCUS5731</name>
</gene>
<reference evidence="1 2" key="2">
    <citation type="submission" date="2018-11" db="EMBL/GenBank/DDBJ databases">
        <authorList>
            <consortium name="Pathogen Informatics"/>
        </authorList>
    </citation>
    <scope>NUCLEOTIDE SEQUENCE [LARGE SCALE GENOMIC DNA]</scope>
</reference>
<protein>
    <submittedName>
        <fullName evidence="3">SERPIN domain-containing protein</fullName>
    </submittedName>
</protein>
<sequence length="132" mass="14681">MKTCDPTTRCFQKVSSYLGVSSYKSLTIFGLSTSVSPVSVCLVKRLEGKIKLEDAMERYFTEVKPNDLATLESVKYADFLAQNHMSQGQQHCLKLQHLMTKSNSIASDSAFLHQLSGKAYDISTASSNYPWA</sequence>
<evidence type="ECO:0000313" key="1">
    <source>
        <dbReference type="EMBL" id="VDM36953.1"/>
    </source>
</evidence>
<dbReference type="AlphaFoldDB" id="A0A183UB61"/>
<accession>A0A183UB61</accession>
<evidence type="ECO:0000313" key="3">
    <source>
        <dbReference type="WBParaSite" id="TCNE_0000573101-mRNA-1"/>
    </source>
</evidence>
<dbReference type="Proteomes" id="UP000050794">
    <property type="component" value="Unassembled WGS sequence"/>
</dbReference>
<evidence type="ECO:0000313" key="2">
    <source>
        <dbReference type="Proteomes" id="UP000050794"/>
    </source>
</evidence>
<name>A0A183UB61_TOXCA</name>
<dbReference type="WBParaSite" id="TCNE_0000573101-mRNA-1">
    <property type="protein sequence ID" value="TCNE_0000573101-mRNA-1"/>
    <property type="gene ID" value="TCNE_0000573101"/>
</dbReference>
<dbReference type="EMBL" id="UYWY01019386">
    <property type="protein sequence ID" value="VDM36953.1"/>
    <property type="molecule type" value="Genomic_DNA"/>
</dbReference>
<organism evidence="2 3">
    <name type="scientific">Toxocara canis</name>
    <name type="common">Canine roundworm</name>
    <dbReference type="NCBI Taxonomy" id="6265"/>
    <lineage>
        <taxon>Eukaryota</taxon>
        <taxon>Metazoa</taxon>
        <taxon>Ecdysozoa</taxon>
        <taxon>Nematoda</taxon>
        <taxon>Chromadorea</taxon>
        <taxon>Rhabditida</taxon>
        <taxon>Spirurina</taxon>
        <taxon>Ascaridomorpha</taxon>
        <taxon>Ascaridoidea</taxon>
        <taxon>Toxocaridae</taxon>
        <taxon>Toxocara</taxon>
    </lineage>
</organism>